<comment type="function">
    <text evidence="1 8">This protein is a Fe-Mo-cofactor biosynthetic component.</text>
</comment>
<dbReference type="InterPro" id="IPR000891">
    <property type="entry name" value="PYR_CT"/>
</dbReference>
<dbReference type="PANTHER" id="PTHR42880">
    <property type="entry name" value="HOMOCITRATE SYNTHASE"/>
    <property type="match status" value="1"/>
</dbReference>
<dbReference type="GO" id="GO:0019752">
    <property type="term" value="P:carboxylic acid metabolic process"/>
    <property type="evidence" value="ECO:0007669"/>
    <property type="project" value="UniProtKB-UniRule"/>
</dbReference>
<dbReference type="Pfam" id="PF22617">
    <property type="entry name" value="HCS_D2"/>
    <property type="match status" value="1"/>
</dbReference>
<evidence type="ECO:0000256" key="1">
    <source>
        <dbReference type="ARBA" id="ARBA00003050"/>
    </source>
</evidence>
<dbReference type="InterPro" id="IPR002034">
    <property type="entry name" value="AIPM/Hcit_synth_CS"/>
</dbReference>
<dbReference type="InterPro" id="IPR054691">
    <property type="entry name" value="LeuA/HCS_post-cat"/>
</dbReference>
<dbReference type="PROSITE" id="PS50991">
    <property type="entry name" value="PYR_CT"/>
    <property type="match status" value="1"/>
</dbReference>
<proteinExistence type="inferred from homology"/>
<evidence type="ECO:0000256" key="3">
    <source>
        <dbReference type="ARBA" id="ARBA00012974"/>
    </source>
</evidence>
<dbReference type="AlphaFoldDB" id="A0A371YZZ3"/>
<dbReference type="PANTHER" id="PTHR42880:SF1">
    <property type="entry name" value="ISOPROPYLMALATE_HOMOCITRATE_CITRAMALATE SYNTHASE FAMILY PROTEIN"/>
    <property type="match status" value="1"/>
</dbReference>
<protein>
    <recommendedName>
        <fullName evidence="4 8">Homocitrate synthase</fullName>
        <ecNumber evidence="3 8">2.3.3.14</ecNumber>
    </recommendedName>
</protein>
<dbReference type="NCBIfam" id="TIGR02660">
    <property type="entry name" value="nifV_homocitr"/>
    <property type="match status" value="1"/>
</dbReference>
<evidence type="ECO:0000256" key="8">
    <source>
        <dbReference type="RuleBase" id="RU367143"/>
    </source>
</evidence>
<dbReference type="EMBL" id="QUWV01000071">
    <property type="protein sequence ID" value="RFD19820.1"/>
    <property type="molecule type" value="Genomic_DNA"/>
</dbReference>
<dbReference type="Gene3D" id="3.20.20.70">
    <property type="entry name" value="Aldolase class I"/>
    <property type="match status" value="1"/>
</dbReference>
<evidence type="ECO:0000259" key="9">
    <source>
        <dbReference type="PROSITE" id="PS50991"/>
    </source>
</evidence>
<keyword evidence="11" id="KW-1185">Reference proteome</keyword>
<evidence type="ECO:0000256" key="4">
    <source>
        <dbReference type="ARBA" id="ARBA00020735"/>
    </source>
</evidence>
<dbReference type="Proteomes" id="UP000262371">
    <property type="component" value="Unassembled WGS sequence"/>
</dbReference>
<comment type="similarity">
    <text evidence="2 7">Belongs to the alpha-IPM synthase/homocitrate synthase family.</text>
</comment>
<keyword evidence="5 7" id="KW-0808">Transferase</keyword>
<comment type="catalytic activity">
    <reaction evidence="6 8">
        <text>acetyl-CoA + 2-oxoglutarate + H2O = (2R)-homocitrate + CoA + H(+)</text>
        <dbReference type="Rhea" id="RHEA:12929"/>
        <dbReference type="ChEBI" id="CHEBI:15377"/>
        <dbReference type="ChEBI" id="CHEBI:15378"/>
        <dbReference type="ChEBI" id="CHEBI:16810"/>
        <dbReference type="ChEBI" id="CHEBI:57287"/>
        <dbReference type="ChEBI" id="CHEBI:57288"/>
        <dbReference type="ChEBI" id="CHEBI:58884"/>
        <dbReference type="EC" id="2.3.3.14"/>
    </reaction>
</comment>
<dbReference type="OrthoDB" id="9803573at2"/>
<accession>A0A371YZZ3</accession>
<dbReference type="GO" id="GO:0004410">
    <property type="term" value="F:homocitrate synthase activity"/>
    <property type="evidence" value="ECO:0007669"/>
    <property type="project" value="UniProtKB-UniRule"/>
</dbReference>
<keyword evidence="10" id="KW-0012">Acyltransferase</keyword>
<evidence type="ECO:0000256" key="6">
    <source>
        <dbReference type="ARBA" id="ARBA00048019"/>
    </source>
</evidence>
<feature type="domain" description="Pyruvate carboxyltransferase" evidence="9">
    <location>
        <begin position="7"/>
        <end position="258"/>
    </location>
</feature>
<comment type="caution">
    <text evidence="10">The sequence shown here is derived from an EMBL/GenBank/DDBJ whole genome shotgun (WGS) entry which is preliminary data.</text>
</comment>
<dbReference type="InterPro" id="IPR013785">
    <property type="entry name" value="Aldolase_TIM"/>
</dbReference>
<name>A0A371YZZ3_9PROT</name>
<dbReference type="GO" id="GO:0009399">
    <property type="term" value="P:nitrogen fixation"/>
    <property type="evidence" value="ECO:0007669"/>
    <property type="project" value="UniProtKB-UniRule"/>
</dbReference>
<dbReference type="RefSeq" id="WP_116703129.1">
    <property type="nucleotide sequence ID" value="NZ_QUWV01000071.1"/>
</dbReference>
<evidence type="ECO:0000256" key="5">
    <source>
        <dbReference type="ARBA" id="ARBA00022679"/>
    </source>
</evidence>
<dbReference type="Pfam" id="PF00682">
    <property type="entry name" value="HMGL-like"/>
    <property type="match status" value="1"/>
</dbReference>
<gene>
    <name evidence="10" type="primary">nifV</name>
    <name evidence="10" type="ORF">DY926_09350</name>
</gene>
<dbReference type="SUPFAM" id="SSF51569">
    <property type="entry name" value="Aldolase"/>
    <property type="match status" value="1"/>
</dbReference>
<evidence type="ECO:0000256" key="2">
    <source>
        <dbReference type="ARBA" id="ARBA00006154"/>
    </source>
</evidence>
<dbReference type="EC" id="2.3.3.14" evidence="3 8"/>
<evidence type="ECO:0000313" key="10">
    <source>
        <dbReference type="EMBL" id="RFD19820.1"/>
    </source>
</evidence>
<evidence type="ECO:0000313" key="11">
    <source>
        <dbReference type="Proteomes" id="UP000262371"/>
    </source>
</evidence>
<evidence type="ECO:0000256" key="7">
    <source>
        <dbReference type="RuleBase" id="RU003523"/>
    </source>
</evidence>
<dbReference type="Gene3D" id="1.10.238.260">
    <property type="match status" value="1"/>
</dbReference>
<dbReference type="InterPro" id="IPR013477">
    <property type="entry name" value="NifV/FrbC"/>
</dbReference>
<dbReference type="CDD" id="cd07939">
    <property type="entry name" value="DRE_TIM_NifV"/>
    <property type="match status" value="1"/>
</dbReference>
<sequence>MSDCTRLIVNDTTLRDGEQAPGVAFTAAEKLEIARALDQAGVDDIEAGVPAMGDDEIAIIAAIGDTVQRARVIPWCRMRHEDILVARRTGLDSIHLSVSTSMRQIMAKYRTSPRRVLDMVYDVVSHASDCGLAVSVGGEDASRADISFLLDLVGIAQQAGAFRFRYADTLGIMEPFGVYEVMTRLRESCRLQIEFHGHDDLGLATANTLAAIRGGAHGASVTVLGLGERAGNAALEEVVVGAPRLLGCHSGVDPVQLPGLAALVARASGRAVPVDKAIVGDSVFRHESGIHVSGLLRDTGTYEALDPMQFGRRREIVLGKHSGRAAMRHALETLGLEADDALVVGMLASVRERAATAKRNVALNEVAELYAAMSGCNQTR</sequence>
<reference evidence="10 11" key="1">
    <citation type="submission" date="2018-08" db="EMBL/GenBank/DDBJ databases">
        <title>Komagataeibacter sp. AV 382.</title>
        <authorList>
            <person name="Skraban J."/>
            <person name="Trcek J."/>
        </authorList>
    </citation>
    <scope>NUCLEOTIDE SEQUENCE [LARGE SCALE GENOMIC DNA]</scope>
    <source>
        <strain evidence="10 11">AV 382</strain>
    </source>
</reference>
<dbReference type="PROSITE" id="PS00816">
    <property type="entry name" value="AIPM_HOMOCIT_SYNTH_2"/>
    <property type="match status" value="1"/>
</dbReference>
<keyword evidence="8" id="KW-0535">Nitrogen fixation</keyword>
<dbReference type="PROSITE" id="PS00815">
    <property type="entry name" value="AIPM_HOMOCIT_SYNTH_1"/>
    <property type="match status" value="1"/>
</dbReference>
<organism evidence="10 11">
    <name type="scientific">Komagataeibacter melaceti</name>
    <dbReference type="NCBI Taxonomy" id="2766577"/>
    <lineage>
        <taxon>Bacteria</taxon>
        <taxon>Pseudomonadati</taxon>
        <taxon>Pseudomonadota</taxon>
        <taxon>Alphaproteobacteria</taxon>
        <taxon>Acetobacterales</taxon>
        <taxon>Acetobacteraceae</taxon>
        <taxon>Komagataeibacter</taxon>
    </lineage>
</organism>